<dbReference type="Proteomes" id="UP001597181">
    <property type="component" value="Unassembled WGS sequence"/>
</dbReference>
<evidence type="ECO:0000313" key="2">
    <source>
        <dbReference type="EMBL" id="MFD1202083.1"/>
    </source>
</evidence>
<feature type="region of interest" description="Disordered" evidence="1">
    <location>
        <begin position="1"/>
        <end position="20"/>
    </location>
</feature>
<organism evidence="2 3">
    <name type="scientific">Leucobacter albus</name>
    <dbReference type="NCBI Taxonomy" id="272210"/>
    <lineage>
        <taxon>Bacteria</taxon>
        <taxon>Bacillati</taxon>
        <taxon>Actinomycetota</taxon>
        <taxon>Actinomycetes</taxon>
        <taxon>Micrococcales</taxon>
        <taxon>Microbacteriaceae</taxon>
        <taxon>Leucobacter</taxon>
    </lineage>
</organism>
<proteinExistence type="predicted"/>
<evidence type="ECO:0000256" key="1">
    <source>
        <dbReference type="SAM" id="MobiDB-lite"/>
    </source>
</evidence>
<evidence type="ECO:0000313" key="3">
    <source>
        <dbReference type="Proteomes" id="UP001597181"/>
    </source>
</evidence>
<dbReference type="RefSeq" id="WP_343961676.1">
    <property type="nucleotide sequence ID" value="NZ_BAAAKZ010000013.1"/>
</dbReference>
<name>A0ABW3TRG3_9MICO</name>
<reference evidence="3" key="1">
    <citation type="journal article" date="2019" name="Int. J. Syst. Evol. Microbiol.">
        <title>The Global Catalogue of Microorganisms (GCM) 10K type strain sequencing project: providing services to taxonomists for standard genome sequencing and annotation.</title>
        <authorList>
            <consortium name="The Broad Institute Genomics Platform"/>
            <consortium name="The Broad Institute Genome Sequencing Center for Infectious Disease"/>
            <person name="Wu L."/>
            <person name="Ma J."/>
        </authorList>
    </citation>
    <scope>NUCLEOTIDE SEQUENCE [LARGE SCALE GENOMIC DNA]</scope>
    <source>
        <strain evidence="3">CCUG 50213</strain>
    </source>
</reference>
<sequence length="87" mass="9485">MHTQNITPIRPAPRTPYHSLGEDAKMRIPEWAQHRSVYRSAGRTLYVVETDKLAAASSDLARLDSAGWNVAVETAGPSARIALSRAA</sequence>
<comment type="caution">
    <text evidence="2">The sequence shown here is derived from an EMBL/GenBank/DDBJ whole genome shotgun (WGS) entry which is preliminary data.</text>
</comment>
<dbReference type="EMBL" id="JBHTLY010000003">
    <property type="protein sequence ID" value="MFD1202083.1"/>
    <property type="molecule type" value="Genomic_DNA"/>
</dbReference>
<protein>
    <submittedName>
        <fullName evidence="2">Uncharacterized protein</fullName>
    </submittedName>
</protein>
<keyword evidence="3" id="KW-1185">Reference proteome</keyword>
<gene>
    <name evidence="2" type="ORF">ACFQ3U_09275</name>
</gene>
<accession>A0ABW3TRG3</accession>